<name>A0A371WYE3_9HYPH</name>
<dbReference type="GO" id="GO:0016787">
    <property type="term" value="F:hydrolase activity"/>
    <property type="evidence" value="ECO:0007669"/>
    <property type="project" value="UniProtKB-KW"/>
</dbReference>
<dbReference type="OrthoDB" id="9787654at2"/>
<evidence type="ECO:0000259" key="2">
    <source>
        <dbReference type="Pfam" id="PF04909"/>
    </source>
</evidence>
<dbReference type="AlphaFoldDB" id="A0A371WYE3"/>
<sequence length="280" mass="30982">MKLIDTHQHLVMRDRLGYRWTEDEPHLAGDFTRADYEALVAGRDVMATIFMETGVDDADYRREARLVARMIGEGEVPIRAQVASCRPEEGEGFEAWLEECGGLGVAGFRRILHVMPDDLSRTEAFRANIRRMGDAGYPFDICMLARQLPIAHELVSACPQTQFVLDHCGVPDIAGNDFDAWRRAMARLADHANLSVKLSGLPAYCGDDAGIENAVRPYVEETLALFGPERVVWGGDWPVVNKTSGLAEWIAVTRNLLNGLSASEKARIGHDNAAAIYRVG</sequence>
<dbReference type="PANTHER" id="PTHR43569:SF2">
    <property type="entry name" value="AMIDOHYDROLASE-RELATED DOMAIN-CONTAINING PROTEIN"/>
    <property type="match status" value="1"/>
</dbReference>
<evidence type="ECO:0000313" key="4">
    <source>
        <dbReference type="Proteomes" id="UP000264310"/>
    </source>
</evidence>
<accession>A0A371WYE3</accession>
<feature type="domain" description="Amidohydrolase-related" evidence="2">
    <location>
        <begin position="4"/>
        <end position="278"/>
    </location>
</feature>
<evidence type="ECO:0000313" key="3">
    <source>
        <dbReference type="EMBL" id="RFC62001.1"/>
    </source>
</evidence>
<dbReference type="Proteomes" id="UP000264310">
    <property type="component" value="Unassembled WGS sequence"/>
</dbReference>
<comment type="similarity">
    <text evidence="1">Belongs to the metallo-dependent hydrolases superfamily.</text>
</comment>
<evidence type="ECO:0000256" key="1">
    <source>
        <dbReference type="ARBA" id="ARBA00038310"/>
    </source>
</evidence>
<organism evidence="3 4">
    <name type="scientific">Fulvimarina endophytica</name>
    <dbReference type="NCBI Taxonomy" id="2293836"/>
    <lineage>
        <taxon>Bacteria</taxon>
        <taxon>Pseudomonadati</taxon>
        <taxon>Pseudomonadota</taxon>
        <taxon>Alphaproteobacteria</taxon>
        <taxon>Hyphomicrobiales</taxon>
        <taxon>Aurantimonadaceae</taxon>
        <taxon>Fulvimarina</taxon>
    </lineage>
</organism>
<dbReference type="RefSeq" id="WP_116684724.1">
    <property type="nucleotide sequence ID" value="NZ_QURL01000010.1"/>
</dbReference>
<dbReference type="InterPro" id="IPR032466">
    <property type="entry name" value="Metal_Hydrolase"/>
</dbReference>
<reference evidence="3 4" key="1">
    <citation type="submission" date="2018-08" db="EMBL/GenBank/DDBJ databases">
        <title>Fulvimarina sp. 85, whole genome shotgun sequence.</title>
        <authorList>
            <person name="Tuo L."/>
        </authorList>
    </citation>
    <scope>NUCLEOTIDE SEQUENCE [LARGE SCALE GENOMIC DNA]</scope>
    <source>
        <strain evidence="3 4">85</strain>
    </source>
</reference>
<dbReference type="InterPro" id="IPR006680">
    <property type="entry name" value="Amidohydro-rel"/>
</dbReference>
<comment type="caution">
    <text evidence="3">The sequence shown here is derived from an EMBL/GenBank/DDBJ whole genome shotgun (WGS) entry which is preliminary data.</text>
</comment>
<proteinExistence type="inferred from homology"/>
<dbReference type="InterPro" id="IPR052350">
    <property type="entry name" value="Metallo-dep_Lactonases"/>
</dbReference>
<keyword evidence="3" id="KW-0378">Hydrolase</keyword>
<dbReference type="Gene3D" id="3.20.20.140">
    <property type="entry name" value="Metal-dependent hydrolases"/>
    <property type="match status" value="1"/>
</dbReference>
<dbReference type="SUPFAM" id="SSF51556">
    <property type="entry name" value="Metallo-dependent hydrolases"/>
    <property type="match status" value="1"/>
</dbReference>
<protein>
    <submittedName>
        <fullName evidence="3">Amidohydrolase</fullName>
    </submittedName>
</protein>
<keyword evidence="4" id="KW-1185">Reference proteome</keyword>
<gene>
    <name evidence="3" type="ORF">DYI37_18285</name>
</gene>
<dbReference type="EMBL" id="QURL01000010">
    <property type="protein sequence ID" value="RFC62001.1"/>
    <property type="molecule type" value="Genomic_DNA"/>
</dbReference>
<dbReference type="Pfam" id="PF04909">
    <property type="entry name" value="Amidohydro_2"/>
    <property type="match status" value="1"/>
</dbReference>
<dbReference type="PANTHER" id="PTHR43569">
    <property type="entry name" value="AMIDOHYDROLASE"/>
    <property type="match status" value="1"/>
</dbReference>